<evidence type="ECO:0000313" key="1">
    <source>
        <dbReference type="EMBL" id="GAH50528.1"/>
    </source>
</evidence>
<proteinExistence type="predicted"/>
<dbReference type="EMBL" id="BARU01016615">
    <property type="protein sequence ID" value="GAH50528.1"/>
    <property type="molecule type" value="Genomic_DNA"/>
</dbReference>
<reference evidence="1" key="1">
    <citation type="journal article" date="2014" name="Front. Microbiol.">
        <title>High frequency of phylogenetically diverse reductive dehalogenase-homologous genes in deep subseafloor sedimentary metagenomes.</title>
        <authorList>
            <person name="Kawai M."/>
            <person name="Futagami T."/>
            <person name="Toyoda A."/>
            <person name="Takaki Y."/>
            <person name="Nishi S."/>
            <person name="Hori S."/>
            <person name="Arai W."/>
            <person name="Tsubouchi T."/>
            <person name="Morono Y."/>
            <person name="Uchiyama I."/>
            <person name="Ito T."/>
            <person name="Fujiyama A."/>
            <person name="Inagaki F."/>
            <person name="Takami H."/>
        </authorList>
    </citation>
    <scope>NUCLEOTIDE SEQUENCE</scope>
    <source>
        <strain evidence="1">Expedition CK06-06</strain>
    </source>
</reference>
<comment type="caution">
    <text evidence="1">The sequence shown here is derived from an EMBL/GenBank/DDBJ whole genome shotgun (WGS) entry which is preliminary data.</text>
</comment>
<organism evidence="1">
    <name type="scientific">marine sediment metagenome</name>
    <dbReference type="NCBI Taxonomy" id="412755"/>
    <lineage>
        <taxon>unclassified sequences</taxon>
        <taxon>metagenomes</taxon>
        <taxon>ecological metagenomes</taxon>
    </lineage>
</organism>
<accession>X1HZ16</accession>
<gene>
    <name evidence="1" type="ORF">S03H2_27614</name>
</gene>
<dbReference type="AlphaFoldDB" id="X1HZ16"/>
<sequence length="30" mass="3714">WATMVDRDKTSKNYQEKFNSLKKVKKWLKL</sequence>
<name>X1HZ16_9ZZZZ</name>
<feature type="non-terminal residue" evidence="1">
    <location>
        <position position="1"/>
    </location>
</feature>
<protein>
    <submittedName>
        <fullName evidence="1">Uncharacterized protein</fullName>
    </submittedName>
</protein>